<accession>A0A8S5RCX8</accession>
<name>A0A8S5RCX8_9VIRU</name>
<evidence type="ECO:0000256" key="1">
    <source>
        <dbReference type="SAM" id="Coils"/>
    </source>
</evidence>
<dbReference type="EMBL" id="BK059091">
    <property type="protein sequence ID" value="DAE28917.1"/>
    <property type="molecule type" value="Genomic_DNA"/>
</dbReference>
<proteinExistence type="predicted"/>
<keyword evidence="1" id="KW-0175">Coiled coil</keyword>
<protein>
    <submittedName>
        <fullName evidence="2">Uncharacterized protein</fullName>
    </submittedName>
</protein>
<evidence type="ECO:0000313" key="2">
    <source>
        <dbReference type="EMBL" id="DAE28917.1"/>
    </source>
</evidence>
<sequence>MLCNYIKNVENQEVRATLTDAITWEKCDMLLTLNAESLAKQEKILSSKESSEEDKKAAQAKVDKLTAEKDKLVKEQSEVADVYKSVLAAIAGAKNEYISNDETAARNILRLSSCDDNKNFFKLAIITSETFESFYDGMVQLHDTCSESIADNGLRTYSDADNKVASELMLNVQKTLRGMLSIPVENDYTKKCVVKINKQDMNIIHECFVSGVSVDITKDKEGKTKSVDGLSFRYAINKKTKRDGTVEYNGIRFKETLAKIVFAKLFSK</sequence>
<organism evidence="2">
    <name type="scientific">virus sp. ctmTa7</name>
    <dbReference type="NCBI Taxonomy" id="2828255"/>
    <lineage>
        <taxon>Viruses</taxon>
    </lineage>
</organism>
<reference evidence="2" key="1">
    <citation type="journal article" date="2021" name="Proc. Natl. Acad. Sci. U.S.A.">
        <title>A Catalog of Tens of Thousands of Viruses from Human Metagenomes Reveals Hidden Associations with Chronic Diseases.</title>
        <authorList>
            <person name="Tisza M.J."/>
            <person name="Buck C.B."/>
        </authorList>
    </citation>
    <scope>NUCLEOTIDE SEQUENCE</scope>
    <source>
        <strain evidence="2">CtmTa7</strain>
    </source>
</reference>
<feature type="coiled-coil region" evidence="1">
    <location>
        <begin position="48"/>
        <end position="75"/>
    </location>
</feature>